<dbReference type="PANTHER" id="PTHR45436:SF8">
    <property type="entry name" value="HISTIDINE KINASE"/>
    <property type="match status" value="1"/>
</dbReference>
<organism evidence="9 10">
    <name type="scientific">Paraburkholderia steynii</name>
    <dbReference type="NCBI Taxonomy" id="1245441"/>
    <lineage>
        <taxon>Bacteria</taxon>
        <taxon>Pseudomonadati</taxon>
        <taxon>Pseudomonadota</taxon>
        <taxon>Betaproteobacteria</taxon>
        <taxon>Burkholderiales</taxon>
        <taxon>Burkholderiaceae</taxon>
        <taxon>Paraburkholderia</taxon>
    </lineage>
</organism>
<dbReference type="EMBL" id="MWML01000272">
    <property type="protein sequence ID" value="TCG04249.1"/>
    <property type="molecule type" value="Genomic_DNA"/>
</dbReference>
<dbReference type="GO" id="GO:0004673">
    <property type="term" value="F:protein histidine kinase activity"/>
    <property type="evidence" value="ECO:0007669"/>
    <property type="project" value="UniProtKB-EC"/>
</dbReference>
<dbReference type="InterPro" id="IPR003594">
    <property type="entry name" value="HATPase_dom"/>
</dbReference>
<dbReference type="PROSITE" id="PS50109">
    <property type="entry name" value="HIS_KIN"/>
    <property type="match status" value="1"/>
</dbReference>
<evidence type="ECO:0000256" key="6">
    <source>
        <dbReference type="ARBA" id="ARBA00022777"/>
    </source>
</evidence>
<dbReference type="GO" id="GO:0000160">
    <property type="term" value="P:phosphorelay signal transduction system"/>
    <property type="evidence" value="ECO:0007669"/>
    <property type="project" value="TreeGrafter"/>
</dbReference>
<comment type="caution">
    <text evidence="9">The sequence shown here is derived from an EMBL/GenBank/DDBJ whole genome shotgun (WGS) entry which is preliminary data.</text>
</comment>
<keyword evidence="6 9" id="KW-0418">Kinase</keyword>
<gene>
    <name evidence="9" type="ORF">BZM27_42285</name>
</gene>
<dbReference type="Pfam" id="PF02518">
    <property type="entry name" value="HATPase_c"/>
    <property type="match status" value="1"/>
</dbReference>
<name>A0A4R0XBU0_9BURK</name>
<evidence type="ECO:0000256" key="7">
    <source>
        <dbReference type="ARBA" id="ARBA00022989"/>
    </source>
</evidence>
<evidence type="ECO:0000256" key="5">
    <source>
        <dbReference type="ARBA" id="ARBA00022692"/>
    </source>
</evidence>
<evidence type="ECO:0000256" key="1">
    <source>
        <dbReference type="ARBA" id="ARBA00000085"/>
    </source>
</evidence>
<evidence type="ECO:0000313" key="10">
    <source>
        <dbReference type="Proteomes" id="UP000294200"/>
    </source>
</evidence>
<keyword evidence="5" id="KW-0812">Transmembrane</keyword>
<keyword evidence="7" id="KW-1133">Transmembrane helix</keyword>
<dbReference type="InterPro" id="IPR005467">
    <property type="entry name" value="His_kinase_dom"/>
</dbReference>
<keyword evidence="10" id="KW-1185">Reference proteome</keyword>
<dbReference type="InterPro" id="IPR050428">
    <property type="entry name" value="TCS_sensor_his_kinase"/>
</dbReference>
<dbReference type="GO" id="GO:0005886">
    <property type="term" value="C:plasma membrane"/>
    <property type="evidence" value="ECO:0007669"/>
    <property type="project" value="TreeGrafter"/>
</dbReference>
<reference evidence="9 10" key="1">
    <citation type="submission" date="2017-02" db="EMBL/GenBank/DDBJ databases">
        <title>Paraburkholderia sophoroidis sp. nov. and Paraburkholderia steynii sp. nov. rhizobial symbionts of the fynbos legume Hypocalyptus sophoroides.</title>
        <authorList>
            <person name="Steenkamp E.T."/>
            <person name="Beukes C.W."/>
            <person name="Van Zyl E."/>
            <person name="Avontuur J."/>
            <person name="Chan W.Y."/>
            <person name="Hassen A."/>
            <person name="Palmer M."/>
            <person name="Mthombeni L."/>
            <person name="Phalane F."/>
            <person name="Sereme K."/>
            <person name="Venter S.N."/>
        </authorList>
    </citation>
    <scope>NUCLEOTIDE SEQUENCE [LARGE SCALE GENOMIC DNA]</scope>
    <source>
        <strain evidence="9 10">HC1.1ba</strain>
    </source>
</reference>
<dbReference type="AlphaFoldDB" id="A0A4R0XBU0"/>
<evidence type="ECO:0000256" key="4">
    <source>
        <dbReference type="ARBA" id="ARBA00022679"/>
    </source>
</evidence>
<evidence type="ECO:0000256" key="3">
    <source>
        <dbReference type="ARBA" id="ARBA00022553"/>
    </source>
</evidence>
<dbReference type="EC" id="2.7.13.3" evidence="2"/>
<evidence type="ECO:0000259" key="8">
    <source>
        <dbReference type="PROSITE" id="PS50109"/>
    </source>
</evidence>
<dbReference type="Proteomes" id="UP000294200">
    <property type="component" value="Unassembled WGS sequence"/>
</dbReference>
<dbReference type="InterPro" id="IPR036890">
    <property type="entry name" value="HATPase_C_sf"/>
</dbReference>
<accession>A0A4R0XBU0</accession>
<dbReference type="Gene3D" id="3.30.565.10">
    <property type="entry name" value="Histidine kinase-like ATPase, C-terminal domain"/>
    <property type="match status" value="1"/>
</dbReference>
<feature type="non-terminal residue" evidence="9">
    <location>
        <position position="1"/>
    </location>
</feature>
<keyword evidence="4" id="KW-0808">Transferase</keyword>
<keyword evidence="7" id="KW-0472">Membrane</keyword>
<sequence>TLWHDTRGAGVTIQDDGPGVAWSERDAVLRRFYRGEASRRTPGSGLGLSLVAAVAAMHGMTLEFHDPDIGCEISLFKPAQSQLADSR</sequence>
<proteinExistence type="predicted"/>
<comment type="catalytic activity">
    <reaction evidence="1">
        <text>ATP + protein L-histidine = ADP + protein N-phospho-L-histidine.</text>
        <dbReference type="EC" id="2.7.13.3"/>
    </reaction>
</comment>
<feature type="domain" description="Histidine kinase" evidence="8">
    <location>
        <begin position="1"/>
        <end position="81"/>
    </location>
</feature>
<dbReference type="SUPFAM" id="SSF55874">
    <property type="entry name" value="ATPase domain of HSP90 chaperone/DNA topoisomerase II/histidine kinase"/>
    <property type="match status" value="1"/>
</dbReference>
<protein>
    <recommendedName>
        <fullName evidence="2">histidine kinase</fullName>
        <ecNumber evidence="2">2.7.13.3</ecNumber>
    </recommendedName>
</protein>
<dbReference type="PANTHER" id="PTHR45436">
    <property type="entry name" value="SENSOR HISTIDINE KINASE YKOH"/>
    <property type="match status" value="1"/>
</dbReference>
<keyword evidence="3" id="KW-0597">Phosphoprotein</keyword>
<evidence type="ECO:0000256" key="2">
    <source>
        <dbReference type="ARBA" id="ARBA00012438"/>
    </source>
</evidence>
<evidence type="ECO:0000313" key="9">
    <source>
        <dbReference type="EMBL" id="TCG04249.1"/>
    </source>
</evidence>